<dbReference type="InterPro" id="IPR036508">
    <property type="entry name" value="Chitin-bd_dom_sf"/>
</dbReference>
<dbReference type="SUPFAM" id="SSF57625">
    <property type="entry name" value="Invertebrate chitin-binding proteins"/>
    <property type="match status" value="2"/>
</dbReference>
<dbReference type="PANTHER" id="PTHR23301:SF0">
    <property type="entry name" value="CHITIN-BINDING TYPE-2 DOMAIN-CONTAINING PROTEIN-RELATED"/>
    <property type="match status" value="1"/>
</dbReference>
<feature type="compositionally biased region" description="Polar residues" evidence="6">
    <location>
        <begin position="18"/>
        <end position="44"/>
    </location>
</feature>
<evidence type="ECO:0000256" key="1">
    <source>
        <dbReference type="ARBA" id="ARBA00022669"/>
    </source>
</evidence>
<dbReference type="Pfam" id="PF01607">
    <property type="entry name" value="CBM_14"/>
    <property type="match status" value="2"/>
</dbReference>
<evidence type="ECO:0000259" key="7">
    <source>
        <dbReference type="PROSITE" id="PS50940"/>
    </source>
</evidence>
<sequence>MIVTSLAGNEMEMQQIETTTDTDTNGSNEIGMQQIETTTNTDSLPDTKDRKTKMHPRKRTPKGASRTTTEDSDWLFTTDSTTTTEGNEIEMQQIETTTDTDTNGSNEIEMQQSETTTNTDSLPDTKDRKTKMHPRKRTPKGASRTTTEANGIQPTLVNFICIHEETYFYPSNCHLYYFCYYGLLLIETCSTDLVYSRSAKKCVSPTSLENDCDSNKIEMQQIGITTDILPDVTDGKNNKTKRFNTTNEIPTTTKEAVGSRAQNCTDHLVYTDEKDCRKYYYCIRGKLEHRTCFLDYVFSRRLKHCVPLYSQYADCEQVVRVD</sequence>
<feature type="compositionally biased region" description="Basic residues" evidence="6">
    <location>
        <begin position="50"/>
        <end position="61"/>
    </location>
</feature>
<reference evidence="8" key="2">
    <citation type="journal article" date="2021" name="Genome Biol. Evol.">
        <title>Developing a high-quality reference genome for a parasitic bivalve with doubly uniparental inheritance (Bivalvia: Unionida).</title>
        <authorList>
            <person name="Smith C.H."/>
        </authorList>
    </citation>
    <scope>NUCLEOTIDE SEQUENCE</scope>
    <source>
        <strain evidence="8">CHS0354</strain>
        <tissue evidence="8">Mantle</tissue>
    </source>
</reference>
<evidence type="ECO:0000256" key="6">
    <source>
        <dbReference type="SAM" id="MobiDB-lite"/>
    </source>
</evidence>
<reference evidence="8" key="3">
    <citation type="submission" date="2023-05" db="EMBL/GenBank/DDBJ databases">
        <authorList>
            <person name="Smith C.H."/>
        </authorList>
    </citation>
    <scope>NUCLEOTIDE SEQUENCE</scope>
    <source>
        <strain evidence="8">CHS0354</strain>
        <tissue evidence="8">Mantle</tissue>
    </source>
</reference>
<evidence type="ECO:0000313" key="8">
    <source>
        <dbReference type="EMBL" id="KAK3610227.1"/>
    </source>
</evidence>
<dbReference type="Gene3D" id="2.170.140.10">
    <property type="entry name" value="Chitin binding domain"/>
    <property type="match status" value="2"/>
</dbReference>
<protein>
    <recommendedName>
        <fullName evidence="7">Chitin-binding type-2 domain-containing protein</fullName>
    </recommendedName>
</protein>
<dbReference type="PANTHER" id="PTHR23301">
    <property type="entry name" value="CHITIN BINDING PERITROPHIN-A"/>
    <property type="match status" value="1"/>
</dbReference>
<feature type="compositionally biased region" description="Basic residues" evidence="6">
    <location>
        <begin position="128"/>
        <end position="139"/>
    </location>
</feature>
<accession>A0AAE0TH33</accession>
<dbReference type="GO" id="GO:0005576">
    <property type="term" value="C:extracellular region"/>
    <property type="evidence" value="ECO:0007669"/>
    <property type="project" value="InterPro"/>
</dbReference>
<evidence type="ECO:0000313" key="9">
    <source>
        <dbReference type="Proteomes" id="UP001195483"/>
    </source>
</evidence>
<evidence type="ECO:0000256" key="2">
    <source>
        <dbReference type="ARBA" id="ARBA00022729"/>
    </source>
</evidence>
<feature type="domain" description="Chitin-binding type-2" evidence="7">
    <location>
        <begin position="261"/>
        <end position="317"/>
    </location>
</feature>
<dbReference type="InterPro" id="IPR002557">
    <property type="entry name" value="Chitin-bd_dom"/>
</dbReference>
<dbReference type="GO" id="GO:0008061">
    <property type="term" value="F:chitin binding"/>
    <property type="evidence" value="ECO:0007669"/>
    <property type="project" value="UniProtKB-KW"/>
</dbReference>
<keyword evidence="1" id="KW-0147">Chitin-binding</keyword>
<feature type="compositionally biased region" description="Polar residues" evidence="6">
    <location>
        <begin position="93"/>
        <end position="122"/>
    </location>
</feature>
<evidence type="ECO:0000256" key="5">
    <source>
        <dbReference type="ARBA" id="ARBA00023180"/>
    </source>
</evidence>
<dbReference type="SMART" id="SM00494">
    <property type="entry name" value="ChtBD2"/>
    <property type="match status" value="2"/>
</dbReference>
<reference evidence="8" key="1">
    <citation type="journal article" date="2021" name="Genome Biol. Evol.">
        <title>A High-Quality Reference Genome for a Parasitic Bivalve with Doubly Uniparental Inheritance (Bivalvia: Unionida).</title>
        <authorList>
            <person name="Smith C.H."/>
        </authorList>
    </citation>
    <scope>NUCLEOTIDE SEQUENCE</scope>
    <source>
        <strain evidence="8">CHS0354</strain>
    </source>
</reference>
<dbReference type="AlphaFoldDB" id="A0AAE0TH33"/>
<proteinExistence type="predicted"/>
<dbReference type="EMBL" id="JAEAOA010001352">
    <property type="protein sequence ID" value="KAK3610227.1"/>
    <property type="molecule type" value="Genomic_DNA"/>
</dbReference>
<organism evidence="8 9">
    <name type="scientific">Potamilus streckersoni</name>
    <dbReference type="NCBI Taxonomy" id="2493646"/>
    <lineage>
        <taxon>Eukaryota</taxon>
        <taxon>Metazoa</taxon>
        <taxon>Spiralia</taxon>
        <taxon>Lophotrochozoa</taxon>
        <taxon>Mollusca</taxon>
        <taxon>Bivalvia</taxon>
        <taxon>Autobranchia</taxon>
        <taxon>Heteroconchia</taxon>
        <taxon>Palaeoheterodonta</taxon>
        <taxon>Unionida</taxon>
        <taxon>Unionoidea</taxon>
        <taxon>Unionidae</taxon>
        <taxon>Ambleminae</taxon>
        <taxon>Lampsilini</taxon>
        <taxon>Potamilus</taxon>
    </lineage>
</organism>
<gene>
    <name evidence="8" type="ORF">CHS0354_022281</name>
</gene>
<keyword evidence="2" id="KW-0732">Signal</keyword>
<keyword evidence="5" id="KW-0325">Glycoprotein</keyword>
<dbReference type="Proteomes" id="UP001195483">
    <property type="component" value="Unassembled WGS sequence"/>
</dbReference>
<feature type="domain" description="Chitin-binding type-2" evidence="7">
    <location>
        <begin position="158"/>
        <end position="214"/>
    </location>
</feature>
<dbReference type="InterPro" id="IPR051940">
    <property type="entry name" value="Chitin_bind-dev_reg"/>
</dbReference>
<dbReference type="PROSITE" id="PS50940">
    <property type="entry name" value="CHIT_BIND_II"/>
    <property type="match status" value="2"/>
</dbReference>
<evidence type="ECO:0000256" key="3">
    <source>
        <dbReference type="ARBA" id="ARBA00022737"/>
    </source>
</evidence>
<keyword evidence="4" id="KW-1015">Disulfide bond</keyword>
<feature type="region of interest" description="Disordered" evidence="6">
    <location>
        <begin position="18"/>
        <end position="149"/>
    </location>
</feature>
<keyword evidence="9" id="KW-1185">Reference proteome</keyword>
<keyword evidence="3" id="KW-0677">Repeat</keyword>
<evidence type="ECO:0000256" key="4">
    <source>
        <dbReference type="ARBA" id="ARBA00023157"/>
    </source>
</evidence>
<comment type="caution">
    <text evidence="8">The sequence shown here is derived from an EMBL/GenBank/DDBJ whole genome shotgun (WGS) entry which is preliminary data.</text>
</comment>
<name>A0AAE0TH33_9BIVA</name>